<feature type="transmembrane region" description="Helical" evidence="11">
    <location>
        <begin position="661"/>
        <end position="681"/>
    </location>
</feature>
<feature type="transmembrane region" description="Helical" evidence="11">
    <location>
        <begin position="546"/>
        <end position="564"/>
    </location>
</feature>
<evidence type="ECO:0000256" key="6">
    <source>
        <dbReference type="ARBA" id="ARBA00022692"/>
    </source>
</evidence>
<evidence type="ECO:0000256" key="11">
    <source>
        <dbReference type="SAM" id="Phobius"/>
    </source>
</evidence>
<proteinExistence type="inferred from homology"/>
<evidence type="ECO:0000256" key="2">
    <source>
        <dbReference type="ARBA" id="ARBA00004687"/>
    </source>
</evidence>
<feature type="transmembrane region" description="Helical" evidence="11">
    <location>
        <begin position="455"/>
        <end position="474"/>
    </location>
</feature>
<dbReference type="GeneID" id="100897843"/>
<evidence type="ECO:0000256" key="8">
    <source>
        <dbReference type="ARBA" id="ARBA00022989"/>
    </source>
</evidence>
<evidence type="ECO:0000256" key="1">
    <source>
        <dbReference type="ARBA" id="ARBA00004477"/>
    </source>
</evidence>
<sequence length="873" mass="98676">MSYHQSWLFLWSAAILFLINVLLFLVGYFPMERNPTGVAKATDAALPYALCGLPSNTVHDTTYKSLHPRLVLVVIDALRYDFLDEKNFPYASSMVAKRHALKYKSRAFAPTVTLPRIKSILSGIVPGYADIIINLDASRMSTDNLIYQAHSELRRSYFFGDDTWLKLFPPEYFTKYEGTSSFYVNDFTEVDANVTRNVKETISSDWDLMFLHYLGLDHLGHITGPEGPAVLDKLKEMDEILKYLHQSLPDGSLIVVTGDHGMSVTGNHGGTSHEEIDTPILFMLSGKDNYFNESVELSSWNVHQIDITPTLALLLGLPIPRGSYGSVIPEVINGHPFLKPEQTLFRMQYNANQMLQVFNDYFEAEMEKYQTVRATICQYLRLIKDDAPLTTEAVHSMQKALYNSMTMMKKMLIGNRSTCNLHYLIIGVIGAFECAFSIFICAFSENLRFKFDKRVLLSSFILGFSVSAFISTLLEGSTIRNELLGVIFLFASTYVLLCSLQGFTLSTFKGNLGMVSVLSCMQVLGYALYAGSLIGSSFVEEEHQTWYFLSVSIGVLGALLSPSMKIGKENAIRVFRVLLLSRILRGWNRTGDKWIHLPVYADYILKQRSLAVALVLVTCYNVMSMFRMRNSSLQGALGATSAALILAYKLLSIVAGEHHKLAVWLYLTLPLMIISGIWEFVTLENRRERHLHPLNAISNTWMLLGFILQRPENVFMFGLEIFLENAVHAAVASFPVTIQAVVYMWFSNAAFFHQGNSNKLSTIDVASGYIGISFYEPALVGFLMFCHTYSGVIHWLIMFWRHTCYNLGPKDKIRVTSLMLCIKLLLTTWYLLIMIVQREHLFVWSVFSPKGLYECVHSTCFVLLLMGISCSNV</sequence>
<evidence type="ECO:0000313" key="13">
    <source>
        <dbReference type="Proteomes" id="UP000694867"/>
    </source>
</evidence>
<comment type="similarity">
    <text evidence="3">Belongs to the PIGG/PIGN/PIGO family. PIGG subfamily.</text>
</comment>
<feature type="transmembrane region" description="Helical" evidence="11">
    <location>
        <begin position="512"/>
        <end position="534"/>
    </location>
</feature>
<feature type="transmembrane region" description="Helical" evidence="11">
    <location>
        <begin position="635"/>
        <end position="655"/>
    </location>
</feature>
<dbReference type="Proteomes" id="UP000694867">
    <property type="component" value="Unplaced"/>
</dbReference>
<dbReference type="Pfam" id="PF01663">
    <property type="entry name" value="Phosphodiest"/>
    <property type="match status" value="1"/>
</dbReference>
<dbReference type="Gene3D" id="3.40.720.10">
    <property type="entry name" value="Alkaline Phosphatase, subunit A"/>
    <property type="match status" value="1"/>
</dbReference>
<dbReference type="InterPro" id="IPR017850">
    <property type="entry name" value="Alkaline_phosphatase_core_sf"/>
</dbReference>
<keyword evidence="5" id="KW-0808">Transferase</keyword>
<dbReference type="RefSeq" id="XP_003744961.1">
    <property type="nucleotide sequence ID" value="XM_003744913.1"/>
</dbReference>
<dbReference type="GO" id="GO:0006506">
    <property type="term" value="P:GPI anchor biosynthetic process"/>
    <property type="evidence" value="ECO:0007669"/>
    <property type="project" value="UniProtKB-KW"/>
</dbReference>
<feature type="transmembrane region" description="Helical" evidence="11">
    <location>
        <begin position="486"/>
        <end position="505"/>
    </location>
</feature>
<dbReference type="PANTHER" id="PTHR23072:SF0">
    <property type="entry name" value="GPI ETHANOLAMINE PHOSPHATE TRANSFERASE 2"/>
    <property type="match status" value="1"/>
</dbReference>
<keyword evidence="10" id="KW-0325">Glycoprotein</keyword>
<dbReference type="SUPFAM" id="SSF53649">
    <property type="entry name" value="Alkaline phosphatase-like"/>
    <property type="match status" value="1"/>
</dbReference>
<evidence type="ECO:0000259" key="12">
    <source>
        <dbReference type="Pfam" id="PF19316"/>
    </source>
</evidence>
<dbReference type="PANTHER" id="PTHR23072">
    <property type="entry name" value="PHOSPHATIDYLINOSITOL GLYCAN-RELATED"/>
    <property type="match status" value="1"/>
</dbReference>
<gene>
    <name evidence="14" type="primary">LOC100897843</name>
</gene>
<dbReference type="InterPro" id="IPR045687">
    <property type="entry name" value="PIGG/GPI7_C"/>
</dbReference>
<dbReference type="InterPro" id="IPR002591">
    <property type="entry name" value="Phosphodiest/P_Trfase"/>
</dbReference>
<feature type="transmembrane region" description="Helical" evidence="11">
    <location>
        <begin position="726"/>
        <end position="746"/>
    </location>
</feature>
<keyword evidence="7" id="KW-0256">Endoplasmic reticulum</keyword>
<keyword evidence="8 11" id="KW-1133">Transmembrane helix</keyword>
<keyword evidence="6 11" id="KW-0812">Transmembrane</keyword>
<evidence type="ECO:0000256" key="4">
    <source>
        <dbReference type="ARBA" id="ARBA00022502"/>
    </source>
</evidence>
<keyword evidence="13" id="KW-1185">Reference proteome</keyword>
<dbReference type="CDD" id="cd16024">
    <property type="entry name" value="GPI_EPT_2"/>
    <property type="match status" value="1"/>
</dbReference>
<evidence type="ECO:0000256" key="10">
    <source>
        <dbReference type="ARBA" id="ARBA00023180"/>
    </source>
</evidence>
<keyword evidence="9 11" id="KW-0472">Membrane</keyword>
<reference evidence="14" key="1">
    <citation type="submission" date="2025-08" db="UniProtKB">
        <authorList>
            <consortium name="RefSeq"/>
        </authorList>
    </citation>
    <scope>IDENTIFICATION</scope>
</reference>
<feature type="transmembrane region" description="Helical" evidence="11">
    <location>
        <begin position="7"/>
        <end position="29"/>
    </location>
</feature>
<evidence type="ECO:0000313" key="14">
    <source>
        <dbReference type="RefSeq" id="XP_003744961.1"/>
    </source>
</evidence>
<accession>A0AAJ6VZ02</accession>
<dbReference type="KEGG" id="goe:100897843"/>
<evidence type="ECO:0000256" key="3">
    <source>
        <dbReference type="ARBA" id="ARBA00005315"/>
    </source>
</evidence>
<evidence type="ECO:0000256" key="5">
    <source>
        <dbReference type="ARBA" id="ARBA00022679"/>
    </source>
</evidence>
<feature type="domain" description="GPI ethanolamine phosphate transferase 2 C-terminal" evidence="12">
    <location>
        <begin position="516"/>
        <end position="641"/>
    </location>
</feature>
<organism evidence="13 14">
    <name type="scientific">Galendromus occidentalis</name>
    <name type="common">western predatory mite</name>
    <dbReference type="NCBI Taxonomy" id="34638"/>
    <lineage>
        <taxon>Eukaryota</taxon>
        <taxon>Metazoa</taxon>
        <taxon>Ecdysozoa</taxon>
        <taxon>Arthropoda</taxon>
        <taxon>Chelicerata</taxon>
        <taxon>Arachnida</taxon>
        <taxon>Acari</taxon>
        <taxon>Parasitiformes</taxon>
        <taxon>Mesostigmata</taxon>
        <taxon>Gamasina</taxon>
        <taxon>Phytoseioidea</taxon>
        <taxon>Phytoseiidae</taxon>
        <taxon>Typhlodrominae</taxon>
        <taxon>Galendromus</taxon>
    </lineage>
</organism>
<dbReference type="GO" id="GO:0005789">
    <property type="term" value="C:endoplasmic reticulum membrane"/>
    <property type="evidence" value="ECO:0007669"/>
    <property type="project" value="UniProtKB-SubCell"/>
</dbReference>
<comment type="pathway">
    <text evidence="2">Glycolipid biosynthesis; glycosylphosphatidylinositol-anchor biosynthesis.</text>
</comment>
<evidence type="ECO:0000256" key="7">
    <source>
        <dbReference type="ARBA" id="ARBA00022824"/>
    </source>
</evidence>
<feature type="transmembrane region" description="Helical" evidence="11">
    <location>
        <begin position="607"/>
        <end position="623"/>
    </location>
</feature>
<feature type="transmembrane region" description="Helical" evidence="11">
    <location>
        <begin position="818"/>
        <end position="836"/>
    </location>
</feature>
<evidence type="ECO:0000256" key="9">
    <source>
        <dbReference type="ARBA" id="ARBA00023136"/>
    </source>
</evidence>
<feature type="transmembrane region" description="Helical" evidence="11">
    <location>
        <begin position="778"/>
        <end position="797"/>
    </location>
</feature>
<dbReference type="InterPro" id="IPR039527">
    <property type="entry name" value="PIGG/GPI7"/>
</dbReference>
<protein>
    <submittedName>
        <fullName evidence="14">GPI ethanolamine phosphate transferase 2-like</fullName>
    </submittedName>
</protein>
<comment type="subcellular location">
    <subcellularLocation>
        <location evidence="1">Endoplasmic reticulum membrane</location>
        <topology evidence="1">Multi-pass membrane protein</topology>
    </subcellularLocation>
</comment>
<dbReference type="GO" id="GO:0051267">
    <property type="term" value="F:CP2 mannose-ethanolamine phosphotransferase activity"/>
    <property type="evidence" value="ECO:0007669"/>
    <property type="project" value="TreeGrafter"/>
</dbReference>
<dbReference type="AlphaFoldDB" id="A0AAJ6VZ02"/>
<name>A0AAJ6VZ02_9ACAR</name>
<dbReference type="InterPro" id="IPR037674">
    <property type="entry name" value="PIG-G_N"/>
</dbReference>
<feature type="transmembrane region" description="Helical" evidence="11">
    <location>
        <begin position="421"/>
        <end position="443"/>
    </location>
</feature>
<keyword evidence="4" id="KW-0337">GPI-anchor biosynthesis</keyword>
<dbReference type="Pfam" id="PF19316">
    <property type="entry name" value="PIGO_PIGG"/>
    <property type="match status" value="2"/>
</dbReference>
<feature type="domain" description="GPI ethanolamine phosphate transferase 2 C-terminal" evidence="12">
    <location>
        <begin position="673"/>
        <end position="864"/>
    </location>
</feature>